<accession>A0ABU4UFC6</accession>
<evidence type="ECO:0000256" key="1">
    <source>
        <dbReference type="SAM" id="Phobius"/>
    </source>
</evidence>
<gene>
    <name evidence="2" type="ORF">QLH52_12315</name>
</gene>
<keyword evidence="1" id="KW-0812">Transmembrane</keyword>
<comment type="caution">
    <text evidence="2">The sequence shown here is derived from an EMBL/GenBank/DDBJ whole genome shotgun (WGS) entry which is preliminary data.</text>
</comment>
<name>A0ABU4UFC6_9GAMM</name>
<dbReference type="EMBL" id="JAXARY010000010">
    <property type="protein sequence ID" value="MDX8128070.1"/>
    <property type="molecule type" value="Genomic_DNA"/>
</dbReference>
<reference evidence="2 3" key="1">
    <citation type="submission" date="2023-11" db="EMBL/GenBank/DDBJ databases">
        <authorList>
            <person name="Ouyang M.-Y."/>
        </authorList>
    </citation>
    <scope>NUCLEOTIDE SEQUENCE [LARGE SCALE GENOMIC DNA]</scope>
    <source>
        <strain evidence="2 3">OY6</strain>
    </source>
</reference>
<sequence length="204" mass="22457">MSSALSNRFKVSTTIQQSGFGQTMFSGHHATAHCHDCNRAMVPRVITYYGQPLKSICPFCGATFSKFESGFGRLFRRFQTRTLSFSAFYCLSIAVIGFGLIGSLSSKSVLSNNSGHIALYGTVIFGLLTLAEIAFQCIEQLAAKLDHESNYYWAILVVLAMILIHQIPEWTGYVVIAFAVMLTRGLLSGLLQLFKTRGNGFVSN</sequence>
<proteinExistence type="predicted"/>
<feature type="transmembrane region" description="Helical" evidence="1">
    <location>
        <begin position="150"/>
        <end position="167"/>
    </location>
</feature>
<organism evidence="2 3">
    <name type="scientific">Methylomonas defluvii</name>
    <dbReference type="NCBI Taxonomy" id="3045149"/>
    <lineage>
        <taxon>Bacteria</taxon>
        <taxon>Pseudomonadati</taxon>
        <taxon>Pseudomonadota</taxon>
        <taxon>Gammaproteobacteria</taxon>
        <taxon>Methylococcales</taxon>
        <taxon>Methylococcaceae</taxon>
        <taxon>Methylomonas</taxon>
    </lineage>
</organism>
<feature type="transmembrane region" description="Helical" evidence="1">
    <location>
        <begin position="117"/>
        <end position="138"/>
    </location>
</feature>
<keyword evidence="1" id="KW-0472">Membrane</keyword>
<protein>
    <submittedName>
        <fullName evidence="2">Uncharacterized protein</fullName>
    </submittedName>
</protein>
<evidence type="ECO:0000313" key="3">
    <source>
        <dbReference type="Proteomes" id="UP001284537"/>
    </source>
</evidence>
<feature type="transmembrane region" description="Helical" evidence="1">
    <location>
        <begin position="83"/>
        <end position="105"/>
    </location>
</feature>
<dbReference type="Proteomes" id="UP001284537">
    <property type="component" value="Unassembled WGS sequence"/>
</dbReference>
<keyword evidence="3" id="KW-1185">Reference proteome</keyword>
<feature type="transmembrane region" description="Helical" evidence="1">
    <location>
        <begin position="173"/>
        <end position="194"/>
    </location>
</feature>
<evidence type="ECO:0000313" key="2">
    <source>
        <dbReference type="EMBL" id="MDX8128070.1"/>
    </source>
</evidence>
<dbReference type="RefSeq" id="WP_319961757.1">
    <property type="nucleotide sequence ID" value="NZ_JAXARY010000010.1"/>
</dbReference>
<keyword evidence="1" id="KW-1133">Transmembrane helix</keyword>